<organism evidence="2 3">
    <name type="scientific">Leptomonas seymouri</name>
    <dbReference type="NCBI Taxonomy" id="5684"/>
    <lineage>
        <taxon>Eukaryota</taxon>
        <taxon>Discoba</taxon>
        <taxon>Euglenozoa</taxon>
        <taxon>Kinetoplastea</taxon>
        <taxon>Metakinetoplastina</taxon>
        <taxon>Trypanosomatida</taxon>
        <taxon>Trypanosomatidae</taxon>
        <taxon>Leishmaniinae</taxon>
        <taxon>Leptomonas</taxon>
    </lineage>
</organism>
<evidence type="ECO:0000313" key="3">
    <source>
        <dbReference type="Proteomes" id="UP000038009"/>
    </source>
</evidence>
<dbReference type="OMA" id="GHEPLEM"/>
<dbReference type="VEuPathDB" id="TriTrypDB:Lsey_0063_0080"/>
<evidence type="ECO:0000313" key="2">
    <source>
        <dbReference type="EMBL" id="KPI88060.1"/>
    </source>
</evidence>
<sequence length="267" mass="28543">MRSNHRVSIIACCAVVLLLTLFIGTLLAFSHRCSKKSSARRARERELSAAQAATRAESRRQLGPVFPEAEAAPALLRYTGPALGNVVIKDVEEFVKLRDELVEVEVSTVCAAAAKTSDDMRTNGGREVDTSVSYAGHEPLEMFAERDQSPLSSPRHTLPGSHFIDSSDCSLEERGNHHVASSGNFLDDGGFVIVECSNGVQDASTRPSGTGDTVAANPDAAMATSPGKSPTPTAGPSIHLYRHQPSRHVYGESRYVSEVTKAPAAEL</sequence>
<dbReference type="EMBL" id="LJSK01000063">
    <property type="protein sequence ID" value="KPI88060.1"/>
    <property type="molecule type" value="Genomic_DNA"/>
</dbReference>
<evidence type="ECO:0000256" key="1">
    <source>
        <dbReference type="SAM" id="MobiDB-lite"/>
    </source>
</evidence>
<proteinExistence type="predicted"/>
<keyword evidence="3" id="KW-1185">Reference proteome</keyword>
<gene>
    <name evidence="2" type="ORF">ABL78_2836</name>
</gene>
<accession>A0A0N1I723</accession>
<feature type="compositionally biased region" description="Polar residues" evidence="1">
    <location>
        <begin position="202"/>
        <end position="211"/>
    </location>
</feature>
<reference evidence="2 3" key="1">
    <citation type="journal article" date="2015" name="PLoS Pathog.">
        <title>Leptomonas seymouri: Adaptations to the Dixenous Life Cycle Analyzed by Genome Sequencing, Transcriptome Profiling and Co-infection with Leishmania donovani.</title>
        <authorList>
            <person name="Kraeva N."/>
            <person name="Butenko A."/>
            <person name="Hlavacova J."/>
            <person name="Kostygov A."/>
            <person name="Myskova J."/>
            <person name="Grybchuk D."/>
            <person name="Lestinova T."/>
            <person name="Votypka J."/>
            <person name="Volf P."/>
            <person name="Opperdoes F."/>
            <person name="Flegontov P."/>
            <person name="Lukes J."/>
            <person name="Yurchenko V."/>
        </authorList>
    </citation>
    <scope>NUCLEOTIDE SEQUENCE [LARGE SCALE GENOMIC DNA]</scope>
    <source>
        <strain evidence="2 3">ATCC 30220</strain>
    </source>
</reference>
<dbReference type="AlphaFoldDB" id="A0A0N1I723"/>
<dbReference type="Proteomes" id="UP000038009">
    <property type="component" value="Unassembled WGS sequence"/>
</dbReference>
<protein>
    <submittedName>
        <fullName evidence="2">Uncharacterized protein</fullName>
    </submittedName>
</protein>
<feature type="region of interest" description="Disordered" evidence="1">
    <location>
        <begin position="202"/>
        <end position="235"/>
    </location>
</feature>
<dbReference type="OrthoDB" id="265606at2759"/>
<comment type="caution">
    <text evidence="2">The sequence shown here is derived from an EMBL/GenBank/DDBJ whole genome shotgun (WGS) entry which is preliminary data.</text>
</comment>
<name>A0A0N1I723_LEPSE</name>